<dbReference type="RefSeq" id="WP_093141267.1">
    <property type="nucleotide sequence ID" value="NZ_FOXF01000010.1"/>
</dbReference>
<gene>
    <name evidence="1" type="ORF">SAMN02910344_00869</name>
</gene>
<proteinExistence type="predicted"/>
<dbReference type="EMBL" id="FOXF01000010">
    <property type="protein sequence ID" value="SFP24763.1"/>
    <property type="molecule type" value="Genomic_DNA"/>
</dbReference>
<organism evidence="1 2">
    <name type="scientific">Ruminobacter amylophilus</name>
    <dbReference type="NCBI Taxonomy" id="867"/>
    <lineage>
        <taxon>Bacteria</taxon>
        <taxon>Pseudomonadati</taxon>
        <taxon>Pseudomonadota</taxon>
        <taxon>Gammaproteobacteria</taxon>
        <taxon>Aeromonadales</taxon>
        <taxon>Succinivibrionaceae</taxon>
        <taxon>Ruminobacter</taxon>
    </lineage>
</organism>
<protein>
    <submittedName>
        <fullName evidence="1">Uncharacterized metal-binding protein</fullName>
    </submittedName>
</protein>
<dbReference type="OrthoDB" id="9795204at2"/>
<dbReference type="AlphaFoldDB" id="A0A662ZHQ4"/>
<keyword evidence="2" id="KW-1185">Reference proteome</keyword>
<dbReference type="Pfam" id="PF08901">
    <property type="entry name" value="DUF1847"/>
    <property type="match status" value="1"/>
</dbReference>
<evidence type="ECO:0000313" key="2">
    <source>
        <dbReference type="Proteomes" id="UP000243745"/>
    </source>
</evidence>
<dbReference type="Proteomes" id="UP000243745">
    <property type="component" value="Unassembled WGS sequence"/>
</dbReference>
<dbReference type="PROSITE" id="PS51257">
    <property type="entry name" value="PROKAR_LIPOPROTEIN"/>
    <property type="match status" value="1"/>
</dbReference>
<sequence length="219" mass="24302">MTDKCLTCSSCTTAACRFKNEAKYPKFCLTANADNELVQETISIYKEDKVLGKIARVSAEIEGEFYGRLTRVEETIEFIRRMNYKKVGIATCVGLLNESRILAKILTASGIDNYVVGCKTGAVDKTEIGVPNELKLNKGCGHESLCNPILQAKILENENTDFNIVMGLCIGHDTLFIKHSKAPTTVLVVKDRVLGHNPVQALYTANTIYSRFKKELKIC</sequence>
<name>A0A662ZHQ4_9GAMM</name>
<reference evidence="1 2" key="1">
    <citation type="submission" date="2016-10" db="EMBL/GenBank/DDBJ databases">
        <authorList>
            <person name="Varghese N."/>
            <person name="Submissions S."/>
        </authorList>
    </citation>
    <scope>NUCLEOTIDE SEQUENCE [LARGE SCALE GENOMIC DNA]</scope>
    <source>
        <strain evidence="1 2">DSM 1361</strain>
    </source>
</reference>
<dbReference type="InterPro" id="IPR014997">
    <property type="entry name" value="DUF1847"/>
</dbReference>
<accession>A0A662ZHQ4</accession>
<evidence type="ECO:0000313" key="1">
    <source>
        <dbReference type="EMBL" id="SFP24763.1"/>
    </source>
</evidence>